<evidence type="ECO:0000259" key="3">
    <source>
        <dbReference type="Pfam" id="PF13193"/>
    </source>
</evidence>
<dbReference type="Pfam" id="PF00501">
    <property type="entry name" value="AMP-binding"/>
    <property type="match status" value="1"/>
</dbReference>
<accession>A0A316YFK1</accession>
<proteinExistence type="predicted"/>
<dbReference type="PROSITE" id="PS00455">
    <property type="entry name" value="AMP_BINDING"/>
    <property type="match status" value="1"/>
</dbReference>
<evidence type="ECO:0000256" key="1">
    <source>
        <dbReference type="SAM" id="Phobius"/>
    </source>
</evidence>
<dbReference type="Gene3D" id="3.30.300.30">
    <property type="match status" value="1"/>
</dbReference>
<evidence type="ECO:0000313" key="5">
    <source>
        <dbReference type="Proteomes" id="UP000245768"/>
    </source>
</evidence>
<dbReference type="SUPFAM" id="SSF56801">
    <property type="entry name" value="Acetyl-CoA synthetase-like"/>
    <property type="match status" value="1"/>
</dbReference>
<dbReference type="InterPro" id="IPR000873">
    <property type="entry name" value="AMP-dep_synth/lig_dom"/>
</dbReference>
<keyword evidence="1" id="KW-0812">Transmembrane</keyword>
<dbReference type="PANTHER" id="PTHR24096">
    <property type="entry name" value="LONG-CHAIN-FATTY-ACID--COA LIGASE"/>
    <property type="match status" value="1"/>
</dbReference>
<dbReference type="PANTHER" id="PTHR24096:SF422">
    <property type="entry name" value="BCDNA.GH02901"/>
    <property type="match status" value="1"/>
</dbReference>
<keyword evidence="5" id="KW-1185">Reference proteome</keyword>
<feature type="domain" description="AMP-dependent synthetase/ligase" evidence="2">
    <location>
        <begin position="54"/>
        <end position="452"/>
    </location>
</feature>
<dbReference type="GeneID" id="37044552"/>
<reference evidence="4 5" key="1">
    <citation type="journal article" date="2018" name="Mol. Biol. Evol.">
        <title>Broad Genomic Sampling Reveals a Smut Pathogenic Ancestry of the Fungal Clade Ustilaginomycotina.</title>
        <authorList>
            <person name="Kijpornyongpan T."/>
            <person name="Mondo S.J."/>
            <person name="Barry K."/>
            <person name="Sandor L."/>
            <person name="Lee J."/>
            <person name="Lipzen A."/>
            <person name="Pangilinan J."/>
            <person name="LaButti K."/>
            <person name="Hainaut M."/>
            <person name="Henrissat B."/>
            <person name="Grigoriev I.V."/>
            <person name="Spatafora J.W."/>
            <person name="Aime M.C."/>
        </authorList>
    </citation>
    <scope>NUCLEOTIDE SEQUENCE [LARGE SCALE GENOMIC DNA]</scope>
    <source>
        <strain evidence="4 5">MCA 4198</strain>
    </source>
</reference>
<organism evidence="4 5">
    <name type="scientific">Acaromyces ingoldii</name>
    <dbReference type="NCBI Taxonomy" id="215250"/>
    <lineage>
        <taxon>Eukaryota</taxon>
        <taxon>Fungi</taxon>
        <taxon>Dikarya</taxon>
        <taxon>Basidiomycota</taxon>
        <taxon>Ustilaginomycotina</taxon>
        <taxon>Exobasidiomycetes</taxon>
        <taxon>Exobasidiales</taxon>
        <taxon>Cryptobasidiaceae</taxon>
        <taxon>Acaromyces</taxon>
    </lineage>
</organism>
<dbReference type="GO" id="GO:0016405">
    <property type="term" value="F:CoA-ligase activity"/>
    <property type="evidence" value="ECO:0007669"/>
    <property type="project" value="TreeGrafter"/>
</dbReference>
<keyword evidence="1" id="KW-0472">Membrane</keyword>
<dbReference type="InterPro" id="IPR042099">
    <property type="entry name" value="ANL_N_sf"/>
</dbReference>
<name>A0A316YFK1_9BASI</name>
<dbReference type="AlphaFoldDB" id="A0A316YFK1"/>
<dbReference type="EMBL" id="KZ819639">
    <property type="protein sequence ID" value="PWN87856.1"/>
    <property type="molecule type" value="Genomic_DNA"/>
</dbReference>
<dbReference type="Pfam" id="PF13193">
    <property type="entry name" value="AMP-binding_C"/>
    <property type="match status" value="1"/>
</dbReference>
<gene>
    <name evidence="4" type="ORF">FA10DRAFT_269139</name>
</gene>
<sequence length="615" mass="67729">MSLKQQQVQQDGIYRSAAKSVGSFPEDIDLYSFMFEDFRPSRPDVRGTGIKLFVDDDTGEGLTFEETKERTDFLSIGLSEVTGVAKDTVVAVFSANTLDYGVMIWATHRLGGIVSCANPAFQPSELSYQLEASKATVVFVNEGAKQQGYDAAEKAKIPRSRVVVVQDPVQIRKHAKDNGGKIQRKIDGDAWTLSGLVEHGKEAVAKKGRQTTLDKTRAKMSPGEAKNKLAFLSFSSGTTGLPKGVAIQHSAPVANILQYLVFNELSNKLGEKKGRYRPGVDVVLGVLPFFHIYGLVLILHAQFWAGIQNVVIPKFKGIGPMLESVVKYGISIWPLVPPQVVLFCKSDDARPYHEKVRGIVHFVMVGAAPLSDDLSRQFEKLLPNVDWGQGYGMTETCTLTLMHPLRMRCVEGSAGRLVSDTEARIVSPDGKDCGIDEPGELWIRGPQNTLGYSNNQQATNEMFLEGNWVRTGDEVKINSDGDFFVVDRLKELIKVKGFQVAPAELEGWLLNHPDVSDSCVIGVPDESSGERPLAYISLSSEARQRLKGASETEEQKLKSSVMKHVSDHKIRYKHLKGVEIIDAIPKTPSGKILRRTLREEAKKLKSSSDGKGSKL</sequence>
<dbReference type="Proteomes" id="UP000245768">
    <property type="component" value="Unassembled WGS sequence"/>
</dbReference>
<dbReference type="InterPro" id="IPR025110">
    <property type="entry name" value="AMP-bd_C"/>
</dbReference>
<dbReference type="InParanoid" id="A0A316YFK1"/>
<dbReference type="InterPro" id="IPR020845">
    <property type="entry name" value="AMP-binding_CS"/>
</dbReference>
<protein>
    <submittedName>
        <fullName evidence="4">Acetyl-CoA synthetase-like protein</fullName>
    </submittedName>
</protein>
<dbReference type="OrthoDB" id="6509636at2759"/>
<keyword evidence="1" id="KW-1133">Transmembrane helix</keyword>
<dbReference type="RefSeq" id="XP_025375054.1">
    <property type="nucleotide sequence ID" value="XM_025522636.1"/>
</dbReference>
<feature type="transmembrane region" description="Helical" evidence="1">
    <location>
        <begin position="282"/>
        <end position="305"/>
    </location>
</feature>
<dbReference type="Gene3D" id="3.40.50.12780">
    <property type="entry name" value="N-terminal domain of ligase-like"/>
    <property type="match status" value="1"/>
</dbReference>
<feature type="domain" description="AMP-binding enzyme C-terminal" evidence="3">
    <location>
        <begin position="504"/>
        <end position="591"/>
    </location>
</feature>
<evidence type="ECO:0000313" key="4">
    <source>
        <dbReference type="EMBL" id="PWN87856.1"/>
    </source>
</evidence>
<dbReference type="STRING" id="215250.A0A316YFK1"/>
<evidence type="ECO:0000259" key="2">
    <source>
        <dbReference type="Pfam" id="PF00501"/>
    </source>
</evidence>
<dbReference type="InterPro" id="IPR045851">
    <property type="entry name" value="AMP-bd_C_sf"/>
</dbReference>